<dbReference type="WBParaSite" id="BTMF_0001098301-mRNA-1">
    <property type="protein sequence ID" value="BTMF_0001098301-mRNA-1"/>
    <property type="gene ID" value="BTMF_0001098301"/>
</dbReference>
<reference evidence="1 2" key="2">
    <citation type="submission" date="2018-11" db="EMBL/GenBank/DDBJ databases">
        <authorList>
            <consortium name="Pathogen Informatics"/>
        </authorList>
    </citation>
    <scope>NUCLEOTIDE SEQUENCE [LARGE SCALE GENOMIC DNA]</scope>
</reference>
<evidence type="ECO:0000313" key="3">
    <source>
        <dbReference type="WBParaSite" id="BTMF_0001098301-mRNA-1"/>
    </source>
</evidence>
<organism evidence="3">
    <name type="scientific">Brugia timori</name>
    <dbReference type="NCBI Taxonomy" id="42155"/>
    <lineage>
        <taxon>Eukaryota</taxon>
        <taxon>Metazoa</taxon>
        <taxon>Ecdysozoa</taxon>
        <taxon>Nematoda</taxon>
        <taxon>Chromadorea</taxon>
        <taxon>Rhabditida</taxon>
        <taxon>Spirurina</taxon>
        <taxon>Spiruromorpha</taxon>
        <taxon>Filarioidea</taxon>
        <taxon>Onchocercidae</taxon>
        <taxon>Brugia</taxon>
    </lineage>
</organism>
<dbReference type="Proteomes" id="UP000280834">
    <property type="component" value="Unassembled WGS sequence"/>
</dbReference>
<accession>A0A0R3QTD1</accession>
<reference evidence="3" key="1">
    <citation type="submission" date="2017-02" db="UniProtKB">
        <authorList>
            <consortium name="WormBaseParasite"/>
        </authorList>
    </citation>
    <scope>IDENTIFICATION</scope>
</reference>
<dbReference type="AlphaFoldDB" id="A0A0R3QTD1"/>
<protein>
    <submittedName>
        <fullName evidence="3">Col_cuticle_N domain-containing protein</fullName>
    </submittedName>
</protein>
<dbReference type="EMBL" id="UZAG01016719">
    <property type="protein sequence ID" value="VDO30297.1"/>
    <property type="molecule type" value="Genomic_DNA"/>
</dbReference>
<evidence type="ECO:0000313" key="2">
    <source>
        <dbReference type="Proteomes" id="UP000280834"/>
    </source>
</evidence>
<dbReference type="STRING" id="42155.A0A0R3QTD1"/>
<keyword evidence="2" id="KW-1185">Reference proteome</keyword>
<proteinExistence type="predicted"/>
<name>A0A0R3QTD1_9BILA</name>
<evidence type="ECO:0000313" key="1">
    <source>
        <dbReference type="EMBL" id="VDO30297.1"/>
    </source>
</evidence>
<gene>
    <name evidence="1" type="ORF">BTMF_LOCUS9017</name>
</gene>
<sequence>MLLQTNNVDVWKKEINSLIISKINFGYMIKLPLEVKLTTLNCSSEIILAMISLYHHYRDHRIFSAILLMFCKINDEMTGETGTFRIRHQHTFKVFAWYRNTLFTESASMAKYPLGPPGSPGYDEDGTPGIPGLDGLPGFLTKYQDGKCIECRHGLPGM</sequence>